<dbReference type="AlphaFoldDB" id="A0A507CJW4"/>
<organism evidence="3 4">
    <name type="scientific">Synchytrium microbalum</name>
    <dbReference type="NCBI Taxonomy" id="1806994"/>
    <lineage>
        <taxon>Eukaryota</taxon>
        <taxon>Fungi</taxon>
        <taxon>Fungi incertae sedis</taxon>
        <taxon>Chytridiomycota</taxon>
        <taxon>Chytridiomycota incertae sedis</taxon>
        <taxon>Chytridiomycetes</taxon>
        <taxon>Synchytriales</taxon>
        <taxon>Synchytriaceae</taxon>
        <taxon>Synchytrium</taxon>
    </lineage>
</organism>
<feature type="transmembrane region" description="Helical" evidence="2">
    <location>
        <begin position="87"/>
        <end position="110"/>
    </location>
</feature>
<name>A0A507CJW4_9FUNG</name>
<dbReference type="GO" id="GO:0005886">
    <property type="term" value="C:plasma membrane"/>
    <property type="evidence" value="ECO:0007669"/>
    <property type="project" value="TreeGrafter"/>
</dbReference>
<dbReference type="GeneID" id="42001493"/>
<accession>A0A507CJW4</accession>
<feature type="transmembrane region" description="Helical" evidence="2">
    <location>
        <begin position="309"/>
        <end position="328"/>
    </location>
</feature>
<feature type="transmembrane region" description="Helical" evidence="2">
    <location>
        <begin position="21"/>
        <end position="45"/>
    </location>
</feature>
<protein>
    <recommendedName>
        <fullName evidence="5">EamA domain-containing protein</fullName>
    </recommendedName>
</protein>
<feature type="transmembrane region" description="Helical" evidence="2">
    <location>
        <begin position="237"/>
        <end position="257"/>
    </location>
</feature>
<dbReference type="InterPro" id="IPR006750">
    <property type="entry name" value="YdcZ"/>
</dbReference>
<dbReference type="PANTHER" id="PTHR34821:SF2">
    <property type="entry name" value="INNER MEMBRANE PROTEIN YDCZ"/>
    <property type="match status" value="1"/>
</dbReference>
<reference evidence="3 4" key="1">
    <citation type="journal article" date="2019" name="Sci. Rep.">
        <title>Comparative genomics of chytrid fungi reveal insights into the obligate biotrophic and pathogenic lifestyle of Synchytrium endobioticum.</title>
        <authorList>
            <person name="van de Vossenberg B.T.L.H."/>
            <person name="Warris S."/>
            <person name="Nguyen H.D.T."/>
            <person name="van Gent-Pelzer M.P.E."/>
            <person name="Joly D.L."/>
            <person name="van de Geest H.C."/>
            <person name="Bonants P.J.M."/>
            <person name="Smith D.S."/>
            <person name="Levesque C.A."/>
            <person name="van der Lee T.A.J."/>
        </authorList>
    </citation>
    <scope>NUCLEOTIDE SEQUENCE [LARGE SCALE GENOMIC DNA]</scope>
    <source>
        <strain evidence="3 4">JEL517</strain>
    </source>
</reference>
<evidence type="ECO:0000256" key="2">
    <source>
        <dbReference type="SAM" id="Phobius"/>
    </source>
</evidence>
<feature type="transmembrane region" description="Helical" evidence="2">
    <location>
        <begin position="334"/>
        <end position="354"/>
    </location>
</feature>
<feature type="compositionally biased region" description="Polar residues" evidence="1">
    <location>
        <begin position="190"/>
        <end position="221"/>
    </location>
</feature>
<keyword evidence="2" id="KW-0472">Membrane</keyword>
<gene>
    <name evidence="3" type="ORF">SmJEL517_g00266</name>
</gene>
<sequence>MPADWTLIFPMITGSTMAIQAATFGAGFFSFVTGLPILFIVWMIMSRGQFDFTSLTNAEWWSYMGGFLGNVYMIMMCFLIPRLGGAIVLGTSVVSQLVTAIILDNFGLLYIPQRPCTPLRGIGISLALLGNVGIMLASLAYERRLVAALPREEEVKIDCSVAEEVVDATNSIRPSSVLETDAEEGDLSIRRQQQSPKHNEANGSATPALTNGSIRNSQASPPSNHVLSIPIALPSVLDWRLVFSVAGGTCLALQAAANGRLGLVTNSRPFAALTSIFLGCFPLCFLYLWDSNMTRTTDFRRIWKNGKWWMFLGGQYGALYMLSTSFLVQRLGTAIMLGVSVTCMLFMATVLDHFGVLNLQRRPATIGRIVGVLMMAVGIILVAIF</sequence>
<feature type="region of interest" description="Disordered" evidence="1">
    <location>
        <begin position="177"/>
        <end position="221"/>
    </location>
</feature>
<keyword evidence="2" id="KW-0812">Transmembrane</keyword>
<comment type="caution">
    <text evidence="3">The sequence shown here is derived from an EMBL/GenBank/DDBJ whole genome shotgun (WGS) entry which is preliminary data.</text>
</comment>
<evidence type="ECO:0000313" key="4">
    <source>
        <dbReference type="Proteomes" id="UP000319731"/>
    </source>
</evidence>
<proteinExistence type="predicted"/>
<keyword evidence="4" id="KW-1185">Reference proteome</keyword>
<evidence type="ECO:0008006" key="5">
    <source>
        <dbReference type="Google" id="ProtNLM"/>
    </source>
</evidence>
<dbReference type="PANTHER" id="PTHR34821">
    <property type="entry name" value="INNER MEMBRANE PROTEIN YDCZ"/>
    <property type="match status" value="1"/>
</dbReference>
<dbReference type="Pfam" id="PF04657">
    <property type="entry name" value="DMT_YdcZ"/>
    <property type="match status" value="2"/>
</dbReference>
<feature type="transmembrane region" description="Helical" evidence="2">
    <location>
        <begin position="60"/>
        <end position="80"/>
    </location>
</feature>
<dbReference type="OrthoDB" id="5559077at2759"/>
<dbReference type="Proteomes" id="UP000319731">
    <property type="component" value="Unassembled WGS sequence"/>
</dbReference>
<feature type="transmembrane region" description="Helical" evidence="2">
    <location>
        <begin position="122"/>
        <end position="141"/>
    </location>
</feature>
<evidence type="ECO:0000313" key="3">
    <source>
        <dbReference type="EMBL" id="TPX38155.1"/>
    </source>
</evidence>
<feature type="transmembrane region" description="Helical" evidence="2">
    <location>
        <begin position="366"/>
        <end position="384"/>
    </location>
</feature>
<dbReference type="EMBL" id="QEAO01000001">
    <property type="protein sequence ID" value="TPX38155.1"/>
    <property type="molecule type" value="Genomic_DNA"/>
</dbReference>
<keyword evidence="2" id="KW-1133">Transmembrane helix</keyword>
<feature type="transmembrane region" description="Helical" evidence="2">
    <location>
        <begin position="269"/>
        <end position="289"/>
    </location>
</feature>
<evidence type="ECO:0000256" key="1">
    <source>
        <dbReference type="SAM" id="MobiDB-lite"/>
    </source>
</evidence>
<dbReference type="RefSeq" id="XP_031027870.1">
    <property type="nucleotide sequence ID" value="XM_031166196.1"/>
</dbReference>